<dbReference type="Pfam" id="PF02036">
    <property type="entry name" value="SCP2"/>
    <property type="match status" value="2"/>
</dbReference>
<dbReference type="GO" id="GO:0005829">
    <property type="term" value="C:cytosol"/>
    <property type="evidence" value="ECO:0007669"/>
    <property type="project" value="TreeGrafter"/>
</dbReference>
<evidence type="ECO:0000313" key="3">
    <source>
        <dbReference type="Proteomes" id="UP001150569"/>
    </source>
</evidence>
<keyword evidence="3" id="KW-1185">Reference proteome</keyword>
<dbReference type="AlphaFoldDB" id="A0A9W7ZWQ1"/>
<dbReference type="Gene3D" id="3.30.1050.10">
    <property type="entry name" value="SCP2 sterol-binding domain"/>
    <property type="match status" value="2"/>
</dbReference>
<gene>
    <name evidence="2" type="ORF">IWQ60_008709</name>
</gene>
<dbReference type="OrthoDB" id="10265837at2759"/>
<dbReference type="EMBL" id="JANBPT010000670">
    <property type="protein sequence ID" value="KAJ1914714.1"/>
    <property type="molecule type" value="Genomic_DNA"/>
</dbReference>
<comment type="caution">
    <text evidence="2">The sequence shown here is derived from an EMBL/GenBank/DDBJ whole genome shotgun (WGS) entry which is preliminary data.</text>
</comment>
<feature type="domain" description="SCP2" evidence="1">
    <location>
        <begin position="28"/>
        <end position="128"/>
    </location>
</feature>
<dbReference type="Proteomes" id="UP001150569">
    <property type="component" value="Unassembled WGS sequence"/>
</dbReference>
<name>A0A9W7ZWQ1_9FUNG</name>
<protein>
    <recommendedName>
        <fullName evidence="1">SCP2 domain-containing protein</fullName>
    </recommendedName>
</protein>
<evidence type="ECO:0000313" key="2">
    <source>
        <dbReference type="EMBL" id="KAJ1914714.1"/>
    </source>
</evidence>
<dbReference type="SUPFAM" id="SSF55718">
    <property type="entry name" value="SCP-like"/>
    <property type="match status" value="2"/>
</dbReference>
<dbReference type="InterPro" id="IPR036527">
    <property type="entry name" value="SCP2_sterol-bd_dom_sf"/>
</dbReference>
<feature type="domain" description="SCP2" evidence="1">
    <location>
        <begin position="177"/>
        <end position="280"/>
    </location>
</feature>
<dbReference type="PANTHER" id="PTHR10094:SF25">
    <property type="entry name" value="SCP2 STEROL-BINDING DOMAIN-CONTAINING PROTEIN 1"/>
    <property type="match status" value="1"/>
</dbReference>
<organism evidence="2 3">
    <name type="scientific">Tieghemiomyces parasiticus</name>
    <dbReference type="NCBI Taxonomy" id="78921"/>
    <lineage>
        <taxon>Eukaryota</taxon>
        <taxon>Fungi</taxon>
        <taxon>Fungi incertae sedis</taxon>
        <taxon>Zoopagomycota</taxon>
        <taxon>Kickxellomycotina</taxon>
        <taxon>Dimargaritomycetes</taxon>
        <taxon>Dimargaritales</taxon>
        <taxon>Dimargaritaceae</taxon>
        <taxon>Tieghemiomyces</taxon>
    </lineage>
</organism>
<accession>A0A9W7ZWQ1</accession>
<dbReference type="InterPro" id="IPR003033">
    <property type="entry name" value="SCP2_sterol-bd_dom"/>
</dbReference>
<proteinExistence type="predicted"/>
<sequence length="288" mass="29835">MSLLDVPGFSASPVFSGMAAALAGAPAATRDGLVSKVGGVFQINVKNAGGKAQTWTLNLKKPATSDAAIVSLGAPVAPLKPSVIINVADADLVAMSEGKLQGQAAYMAGKLKIRGNIMLATKLDTLFQTVKKLAVTTPAPTKATSSSPAPATADELSAPGFQSSALFQQLRAGLTAQDAASRQKLIQGVRGVFQIDLRNAEGQRQSWVLNLKSPDVPVERLVTKGPAAAPVKADTILVLDDVDFGALGRGELNPQSAFMGGKLKIKGNLMLSMKLESVLKAVRPQAKL</sequence>
<evidence type="ECO:0000259" key="1">
    <source>
        <dbReference type="Pfam" id="PF02036"/>
    </source>
</evidence>
<dbReference type="PANTHER" id="PTHR10094">
    <property type="entry name" value="STEROL CARRIER PROTEIN 2 SCP-2 FAMILY PROTEIN"/>
    <property type="match status" value="1"/>
</dbReference>
<reference evidence="2" key="1">
    <citation type="submission" date="2022-07" db="EMBL/GenBank/DDBJ databases">
        <title>Phylogenomic reconstructions and comparative analyses of Kickxellomycotina fungi.</title>
        <authorList>
            <person name="Reynolds N.K."/>
            <person name="Stajich J.E."/>
            <person name="Barry K."/>
            <person name="Grigoriev I.V."/>
            <person name="Crous P."/>
            <person name="Smith M.E."/>
        </authorList>
    </citation>
    <scope>NUCLEOTIDE SEQUENCE</scope>
    <source>
        <strain evidence="2">RSA 861</strain>
    </source>
</reference>